<name>A0A0W4ZKU2_PNEJ7</name>
<accession>A0A0W4ZKU2</accession>
<reference evidence="10" key="2">
    <citation type="journal article" date="2016" name="Nat. Commun.">
        <title>Genome analysis of three Pneumocystis species reveals adaptation mechanisms to life exclusively in mammalian hosts.</title>
        <authorList>
            <person name="Ma L."/>
            <person name="Chen Z."/>
            <person name="Huang D.W."/>
            <person name="Kutty G."/>
            <person name="Ishihara M."/>
            <person name="Wang H."/>
            <person name="Abouelleil A."/>
            <person name="Bishop L."/>
            <person name="Davey E."/>
            <person name="Deng R."/>
            <person name="Deng X."/>
            <person name="Fan L."/>
            <person name="Fantoni G."/>
            <person name="Fitzgerald M."/>
            <person name="Gogineni E."/>
            <person name="Goldberg J.M."/>
            <person name="Handley G."/>
            <person name="Hu X."/>
            <person name="Huber C."/>
            <person name="Jiao X."/>
            <person name="Jones K."/>
            <person name="Levin J.Z."/>
            <person name="Liu Y."/>
            <person name="Macdonald P."/>
            <person name="Melnikov A."/>
            <person name="Raley C."/>
            <person name="Sassi M."/>
            <person name="Sherman B.T."/>
            <person name="Song X."/>
            <person name="Sykes S."/>
            <person name="Tran B."/>
            <person name="Walsh L."/>
            <person name="Xia Y."/>
            <person name="Yang J."/>
            <person name="Young S."/>
            <person name="Zeng Q."/>
            <person name="Zheng X."/>
            <person name="Stephens R."/>
            <person name="Nusbaum C."/>
            <person name="Birren B.W."/>
            <person name="Azadi P."/>
            <person name="Lempicki R.A."/>
            <person name="Cuomo C.A."/>
            <person name="Kovacs J.A."/>
        </authorList>
    </citation>
    <scope>NUCLEOTIDE SEQUENCE [LARGE SCALE GENOMIC DNA]</scope>
    <source>
        <strain evidence="10">RU7</strain>
    </source>
</reference>
<keyword evidence="2" id="KW-0235">DNA replication</keyword>
<dbReference type="PANTHER" id="PTHR46172:SF1">
    <property type="entry name" value="DNA POLYMERASE EPSILON SUBUNIT 3"/>
    <property type="match status" value="1"/>
</dbReference>
<dbReference type="Pfam" id="PF00808">
    <property type="entry name" value="CBFD_NFYB_HMF"/>
    <property type="match status" value="1"/>
</dbReference>
<dbReference type="PANTHER" id="PTHR46172">
    <property type="entry name" value="DNA POLYMERASE EPSILON SUBUNIT 3"/>
    <property type="match status" value="1"/>
</dbReference>
<proteinExistence type="predicted"/>
<dbReference type="GO" id="GO:0031507">
    <property type="term" value="P:heterochromatin formation"/>
    <property type="evidence" value="ECO:0007669"/>
    <property type="project" value="TreeGrafter"/>
</dbReference>
<dbReference type="RefSeq" id="XP_018229095.1">
    <property type="nucleotide sequence ID" value="XM_018374523.1"/>
</dbReference>
<evidence type="ECO:0000256" key="3">
    <source>
        <dbReference type="ARBA" id="ARBA00023242"/>
    </source>
</evidence>
<evidence type="ECO:0000256" key="5">
    <source>
        <dbReference type="ARBA" id="ARBA00042096"/>
    </source>
</evidence>
<comment type="caution">
    <text evidence="9">The sequence shown here is derived from an EMBL/GenBank/DDBJ whole genome shotgun (WGS) entry which is preliminary data.</text>
</comment>
<protein>
    <recommendedName>
        <fullName evidence="4">DNA polymerase epsilon subunit D</fullName>
    </recommendedName>
    <alternativeName>
        <fullName evidence="5">DNA polymerase II subunit D</fullName>
    </alternativeName>
</protein>
<dbReference type="GO" id="GO:0008622">
    <property type="term" value="C:epsilon DNA polymerase complex"/>
    <property type="evidence" value="ECO:0007669"/>
    <property type="project" value="TreeGrafter"/>
</dbReference>
<dbReference type="GO" id="GO:0006974">
    <property type="term" value="P:DNA damage response"/>
    <property type="evidence" value="ECO:0007669"/>
    <property type="project" value="TreeGrafter"/>
</dbReference>
<dbReference type="GeneID" id="28940778"/>
<keyword evidence="3" id="KW-0539">Nucleus</keyword>
<dbReference type="GO" id="GO:0031490">
    <property type="term" value="F:chromatin DNA binding"/>
    <property type="evidence" value="ECO:0007669"/>
    <property type="project" value="TreeGrafter"/>
</dbReference>
<keyword evidence="10" id="KW-1185">Reference proteome</keyword>
<dbReference type="InterPro" id="IPR003958">
    <property type="entry name" value="CBFA_NFYB_domain"/>
</dbReference>
<sequence>MTSKKSTSKQSKSRSTPVSKKKKATVSIDDLSLPRTAVLKLVKKVIPEHTNIQKDAVTALMRGSSVFISYLSSTAFELSKVSSRKVILPSDVIKAMENIEFDSFIPRMIEELKCNTCLYLLYTNEYLVHEVIVKEKKNAMKSDKDSPTCIEVKDEHISKKMKTEDGAETVEADINHDYEYYDDTCDDEGSEYKGEEVENEELEELIVSNEDLLND</sequence>
<dbReference type="Gene3D" id="1.10.20.10">
    <property type="entry name" value="Histone, subunit A"/>
    <property type="match status" value="1"/>
</dbReference>
<dbReference type="GeneID" id="28940783"/>
<dbReference type="OrthoDB" id="1707486at2759"/>
<dbReference type="STRING" id="1408657.A0A0W4ZKU2"/>
<dbReference type="EMBL" id="LFWA01000010">
    <property type="protein sequence ID" value="KTW28991.1"/>
    <property type="molecule type" value="Genomic_DNA"/>
</dbReference>
<feature type="region of interest" description="Disordered" evidence="6">
    <location>
        <begin position="1"/>
        <end position="23"/>
    </location>
</feature>
<dbReference type="GO" id="GO:0008623">
    <property type="term" value="C:CHRAC"/>
    <property type="evidence" value="ECO:0007669"/>
    <property type="project" value="TreeGrafter"/>
</dbReference>
<gene>
    <name evidence="8" type="ORF">T551_02260</name>
    <name evidence="9" type="ORF">T551_02265</name>
</gene>
<evidence type="ECO:0000256" key="2">
    <source>
        <dbReference type="ARBA" id="ARBA00022705"/>
    </source>
</evidence>
<dbReference type="GO" id="GO:0046982">
    <property type="term" value="F:protein heterodimerization activity"/>
    <property type="evidence" value="ECO:0007669"/>
    <property type="project" value="InterPro"/>
</dbReference>
<dbReference type="GO" id="GO:0006272">
    <property type="term" value="P:leading strand elongation"/>
    <property type="evidence" value="ECO:0007669"/>
    <property type="project" value="TreeGrafter"/>
</dbReference>
<dbReference type="CDD" id="cd22928">
    <property type="entry name" value="HFD_POLE3_DPB4"/>
    <property type="match status" value="1"/>
</dbReference>
<dbReference type="AlphaFoldDB" id="A0A0W4ZKU2"/>
<dbReference type="VEuPathDB" id="FungiDB:T551_02260"/>
<reference evidence="9" key="1">
    <citation type="submission" date="2015-06" db="EMBL/GenBank/DDBJ databases">
        <title>Mechanisms of Adaptation to a Mammalian Host Environment by Pneumocystis, an Opportunistic Pathogen of Immunosuppressed Patients.</title>
        <authorList>
            <consortium name="The Broad Institute Genomics Platform"/>
            <person name="Cuomo C.A."/>
            <person name="Ma L."/>
            <person name="Huang D.W."/>
            <person name="Kutty G."/>
            <person name="Bishop L."/>
            <person name="Fantoni G."/>
            <person name="Sherman B.T."/>
            <person name="Jiao X."/>
            <person name="Hu X."/>
            <person name="Yang J."/>
            <person name="Jones K."/>
            <person name="Raley C."/>
            <person name="Stephens R."/>
            <person name="Lempicki R.A."/>
            <person name="Kovacs J.A."/>
            <person name="Chen Z."/>
            <person name="Abouelleil A."/>
            <person name="Goldberg J."/>
            <person name="Priest M."/>
            <person name="Saif S."/>
            <person name="Sykes S."/>
            <person name="Young S."/>
            <person name="Zeng Q."/>
            <person name="Wortman J."/>
            <person name="Nusbaum C."/>
            <person name="Birren B."/>
            <person name="Gabriel S."/>
            <person name="Lander E."/>
        </authorList>
    </citation>
    <scope>NUCLEOTIDE SEQUENCE [LARGE SCALE GENOMIC DNA]</scope>
    <source>
        <strain evidence="9">RU7</strain>
    </source>
</reference>
<evidence type="ECO:0000259" key="7">
    <source>
        <dbReference type="Pfam" id="PF00808"/>
    </source>
</evidence>
<evidence type="ECO:0000256" key="6">
    <source>
        <dbReference type="SAM" id="MobiDB-lite"/>
    </source>
</evidence>
<feature type="domain" description="Transcription factor CBF/NF-Y/archaeal histone" evidence="7">
    <location>
        <begin position="32"/>
        <end position="96"/>
    </location>
</feature>
<dbReference type="InterPro" id="IPR009072">
    <property type="entry name" value="Histone-fold"/>
</dbReference>
<feature type="compositionally biased region" description="Low complexity" evidence="6">
    <location>
        <begin position="1"/>
        <end position="16"/>
    </location>
</feature>
<organism evidence="9 10">
    <name type="scientific">Pneumocystis jirovecii (strain RU7)</name>
    <name type="common">Human pneumocystis pneumonia agent</name>
    <dbReference type="NCBI Taxonomy" id="1408657"/>
    <lineage>
        <taxon>Eukaryota</taxon>
        <taxon>Fungi</taxon>
        <taxon>Dikarya</taxon>
        <taxon>Ascomycota</taxon>
        <taxon>Taphrinomycotina</taxon>
        <taxon>Pneumocystomycetes</taxon>
        <taxon>Pneumocystaceae</taxon>
        <taxon>Pneumocystis</taxon>
    </lineage>
</organism>
<evidence type="ECO:0000313" key="10">
    <source>
        <dbReference type="Proteomes" id="UP000053447"/>
    </source>
</evidence>
<comment type="subcellular location">
    <subcellularLocation>
        <location evidence="1">Nucleus</location>
    </subcellularLocation>
</comment>
<dbReference type="eggNOG" id="KOG0870">
    <property type="taxonomic scope" value="Eukaryota"/>
</dbReference>
<dbReference type="Proteomes" id="UP000053447">
    <property type="component" value="Unassembled WGS sequence"/>
</dbReference>
<dbReference type="SUPFAM" id="SSF47113">
    <property type="entry name" value="Histone-fold"/>
    <property type="match status" value="1"/>
</dbReference>
<dbReference type="EMBL" id="LFWA01000010">
    <property type="protein sequence ID" value="KTW28986.1"/>
    <property type="molecule type" value="Genomic_DNA"/>
</dbReference>
<evidence type="ECO:0000313" key="8">
    <source>
        <dbReference type="EMBL" id="KTW28986.1"/>
    </source>
</evidence>
<dbReference type="RefSeq" id="XP_018229100.1">
    <property type="nucleotide sequence ID" value="XM_018374528.1"/>
</dbReference>
<dbReference type="InterPro" id="IPR051377">
    <property type="entry name" value="DNA_Pol-Epsilon_Subunit"/>
</dbReference>
<evidence type="ECO:0000256" key="4">
    <source>
        <dbReference type="ARBA" id="ARBA00039775"/>
    </source>
</evidence>
<evidence type="ECO:0000313" key="9">
    <source>
        <dbReference type="EMBL" id="KTW28991.1"/>
    </source>
</evidence>
<dbReference type="VEuPathDB" id="FungiDB:T551_02265"/>
<evidence type="ECO:0000256" key="1">
    <source>
        <dbReference type="ARBA" id="ARBA00004123"/>
    </source>
</evidence>